<evidence type="ECO:0000256" key="2">
    <source>
        <dbReference type="ARBA" id="ARBA00022692"/>
    </source>
</evidence>
<dbReference type="EMBL" id="FWFR01000003">
    <property type="protein sequence ID" value="SLN74555.1"/>
    <property type="molecule type" value="Genomic_DNA"/>
</dbReference>
<reference evidence="7 8" key="1">
    <citation type="submission" date="2017-03" db="EMBL/GenBank/DDBJ databases">
        <authorList>
            <person name="Afonso C.L."/>
            <person name="Miller P.J."/>
            <person name="Scott M.A."/>
            <person name="Spackman E."/>
            <person name="Goraichik I."/>
            <person name="Dimitrov K.M."/>
            <person name="Suarez D.L."/>
            <person name="Swayne D.E."/>
        </authorList>
    </citation>
    <scope>NUCLEOTIDE SEQUENCE [LARGE SCALE GENOMIC DNA]</scope>
    <source>
        <strain evidence="7 8">CECT 7691</strain>
    </source>
</reference>
<sequence>MDPILQYFVELGYWGWFILGGLLLILEIFAPGTIFLWLGVSAGITGFLALFWPDANWETQWLTFAVLSVVSIALSRYYLRRHPIESDDNNLNQRGTALIGKKLTLVTAISAGRGRAQVDDSTWTVEGPDLPAGTVVVVKAAQGTILEVAPLDGEKPASSPAA</sequence>
<keyword evidence="3 5" id="KW-1133">Transmembrane helix</keyword>
<evidence type="ECO:0000256" key="5">
    <source>
        <dbReference type="SAM" id="Phobius"/>
    </source>
</evidence>
<proteinExistence type="predicted"/>
<evidence type="ECO:0000256" key="1">
    <source>
        <dbReference type="ARBA" id="ARBA00004141"/>
    </source>
</evidence>
<dbReference type="InterPro" id="IPR012340">
    <property type="entry name" value="NA-bd_OB-fold"/>
</dbReference>
<feature type="transmembrane region" description="Helical" evidence="5">
    <location>
        <begin position="59"/>
        <end position="79"/>
    </location>
</feature>
<dbReference type="Gene3D" id="2.40.50.140">
    <property type="entry name" value="Nucleic acid-binding proteins"/>
    <property type="match status" value="1"/>
</dbReference>
<feature type="transmembrane region" description="Helical" evidence="5">
    <location>
        <begin position="12"/>
        <end position="29"/>
    </location>
</feature>
<comment type="subcellular location">
    <subcellularLocation>
        <location evidence="1">Membrane</location>
        <topology evidence="1">Multi-pass membrane protein</topology>
    </subcellularLocation>
</comment>
<name>A0A1Y5U200_9PROT</name>
<dbReference type="PANTHER" id="PTHR33507">
    <property type="entry name" value="INNER MEMBRANE PROTEIN YBBJ"/>
    <property type="match status" value="1"/>
</dbReference>
<gene>
    <name evidence="7" type="primary">ybbJ</name>
    <name evidence="7" type="ORF">OCH7691_03778</name>
</gene>
<dbReference type="InterPro" id="IPR002810">
    <property type="entry name" value="NfeD-like_C"/>
</dbReference>
<accession>A0A1Y5U200</accession>
<dbReference type="InParanoid" id="A0A1Y5U200"/>
<dbReference type="OrthoDB" id="9810336at2"/>
<dbReference type="RefSeq" id="WP_085885083.1">
    <property type="nucleotide sequence ID" value="NZ_FWFR01000003.1"/>
</dbReference>
<evidence type="ECO:0000313" key="7">
    <source>
        <dbReference type="EMBL" id="SLN74555.1"/>
    </source>
</evidence>
<keyword evidence="8" id="KW-1185">Reference proteome</keyword>
<dbReference type="PANTHER" id="PTHR33507:SF3">
    <property type="entry name" value="INNER MEMBRANE PROTEIN YBBJ"/>
    <property type="match status" value="1"/>
</dbReference>
<dbReference type="GO" id="GO:0005886">
    <property type="term" value="C:plasma membrane"/>
    <property type="evidence" value="ECO:0007669"/>
    <property type="project" value="TreeGrafter"/>
</dbReference>
<organism evidence="7 8">
    <name type="scientific">Oceanibacterium hippocampi</name>
    <dbReference type="NCBI Taxonomy" id="745714"/>
    <lineage>
        <taxon>Bacteria</taxon>
        <taxon>Pseudomonadati</taxon>
        <taxon>Pseudomonadota</taxon>
        <taxon>Alphaproteobacteria</taxon>
        <taxon>Sneathiellales</taxon>
        <taxon>Sneathiellaceae</taxon>
        <taxon>Oceanibacterium</taxon>
    </lineage>
</organism>
<dbReference type="Pfam" id="PF01957">
    <property type="entry name" value="NfeD"/>
    <property type="match status" value="1"/>
</dbReference>
<dbReference type="InterPro" id="IPR052165">
    <property type="entry name" value="Membrane_assoc_protease"/>
</dbReference>
<dbReference type="AlphaFoldDB" id="A0A1Y5U200"/>
<keyword evidence="4 5" id="KW-0472">Membrane</keyword>
<dbReference type="Proteomes" id="UP000193200">
    <property type="component" value="Unassembled WGS sequence"/>
</dbReference>
<dbReference type="FunCoup" id="A0A1Y5U200">
    <property type="interactions" value="19"/>
</dbReference>
<protein>
    <submittedName>
        <fullName evidence="7">Inner membrane protein YbbJ</fullName>
    </submittedName>
</protein>
<feature type="transmembrane region" description="Helical" evidence="5">
    <location>
        <begin position="34"/>
        <end position="53"/>
    </location>
</feature>
<evidence type="ECO:0000256" key="3">
    <source>
        <dbReference type="ARBA" id="ARBA00022989"/>
    </source>
</evidence>
<evidence type="ECO:0000256" key="4">
    <source>
        <dbReference type="ARBA" id="ARBA00023136"/>
    </source>
</evidence>
<evidence type="ECO:0000313" key="8">
    <source>
        <dbReference type="Proteomes" id="UP000193200"/>
    </source>
</evidence>
<keyword evidence="2 5" id="KW-0812">Transmembrane</keyword>
<feature type="domain" description="NfeD-like C-terminal" evidence="6">
    <location>
        <begin position="97"/>
        <end position="150"/>
    </location>
</feature>
<evidence type="ECO:0000259" key="6">
    <source>
        <dbReference type="Pfam" id="PF01957"/>
    </source>
</evidence>